<dbReference type="PANTHER" id="PTHR11228">
    <property type="entry name" value="RADICAL SAM DOMAIN PROTEIN"/>
    <property type="match status" value="1"/>
</dbReference>
<keyword evidence="2" id="KW-1185">Reference proteome</keyword>
<dbReference type="KEGG" id="bsed:DN745_02060"/>
<dbReference type="InterPro" id="IPR007197">
    <property type="entry name" value="rSAM"/>
</dbReference>
<dbReference type="RefSeq" id="WP_111331707.1">
    <property type="nucleotide sequence ID" value="NZ_CP030032.1"/>
</dbReference>
<proteinExistence type="predicted"/>
<dbReference type="InterPro" id="IPR058240">
    <property type="entry name" value="rSAM_sf"/>
</dbReference>
<sequence>MKLDLEYLKSHAAERAELAPPVIELSNLDTLWLQVTGTLCNLACLHCFISCGPKNNSHEYMTLEKVEESVETGAKNGVKAFYFTGGEPFLHPEIREMIEVTLAHGPLTILTNGTLIDEEMAGWLAAKFRDSAHKLDLRVSLDGITKDENDALRGRGTFEKILAAIGRLTDAGLNPVITATTCHAADAAGPEDPDKVLGSEQARQAFYDFVRSRGIDAPRVKFLAPFKIGREERRGGGYQEWERLAEGDLTACDKVALQCSSCRMVTSKGVFPCPILVEHEDANMGDDLEASLVPIELRHQACYTCHMQGISCAT</sequence>
<gene>
    <name evidence="1" type="ORF">DN745_02060</name>
</gene>
<dbReference type="InterPro" id="IPR050377">
    <property type="entry name" value="Radical_SAM_PqqE_MftC-like"/>
</dbReference>
<dbReference type="Gene3D" id="3.20.20.70">
    <property type="entry name" value="Aldolase class I"/>
    <property type="match status" value="1"/>
</dbReference>
<accession>A0A2Z4FHI7</accession>
<dbReference type="OrthoDB" id="9810775at2"/>
<dbReference type="GO" id="GO:0003824">
    <property type="term" value="F:catalytic activity"/>
    <property type="evidence" value="ECO:0007669"/>
    <property type="project" value="InterPro"/>
</dbReference>
<dbReference type="AlphaFoldDB" id="A0A2Z4FHI7"/>
<dbReference type="PANTHER" id="PTHR11228:SF7">
    <property type="entry name" value="PQQA PEPTIDE CYCLASE"/>
    <property type="match status" value="1"/>
</dbReference>
<dbReference type="EMBL" id="CP030032">
    <property type="protein sequence ID" value="AWV88184.1"/>
    <property type="molecule type" value="Genomic_DNA"/>
</dbReference>
<evidence type="ECO:0000313" key="1">
    <source>
        <dbReference type="EMBL" id="AWV88184.1"/>
    </source>
</evidence>
<dbReference type="SFLD" id="SFLDG01067">
    <property type="entry name" value="SPASM/twitch_domain_containing"/>
    <property type="match status" value="1"/>
</dbReference>
<dbReference type="Pfam" id="PF04055">
    <property type="entry name" value="Radical_SAM"/>
    <property type="match status" value="1"/>
</dbReference>
<evidence type="ECO:0000313" key="2">
    <source>
        <dbReference type="Proteomes" id="UP000249799"/>
    </source>
</evidence>
<protein>
    <submittedName>
        <fullName evidence="1">Radical SAM protein</fullName>
    </submittedName>
</protein>
<dbReference type="Proteomes" id="UP000249799">
    <property type="component" value="Chromosome"/>
</dbReference>
<organism evidence="1 2">
    <name type="scientific">Bradymonas sediminis</name>
    <dbReference type="NCBI Taxonomy" id="1548548"/>
    <lineage>
        <taxon>Bacteria</taxon>
        <taxon>Deltaproteobacteria</taxon>
        <taxon>Bradymonadales</taxon>
        <taxon>Bradymonadaceae</taxon>
        <taxon>Bradymonas</taxon>
    </lineage>
</organism>
<dbReference type="PROSITE" id="PS51918">
    <property type="entry name" value="RADICAL_SAM"/>
    <property type="match status" value="1"/>
</dbReference>
<dbReference type="InterPro" id="IPR013785">
    <property type="entry name" value="Aldolase_TIM"/>
</dbReference>
<dbReference type="SFLD" id="SFLDS00029">
    <property type="entry name" value="Radical_SAM"/>
    <property type="match status" value="1"/>
</dbReference>
<dbReference type="SUPFAM" id="SSF102114">
    <property type="entry name" value="Radical SAM enzymes"/>
    <property type="match status" value="1"/>
</dbReference>
<dbReference type="GO" id="GO:0051536">
    <property type="term" value="F:iron-sulfur cluster binding"/>
    <property type="evidence" value="ECO:0007669"/>
    <property type="project" value="InterPro"/>
</dbReference>
<reference evidence="1 2" key="1">
    <citation type="submission" date="2018-06" db="EMBL/GenBank/DDBJ databases">
        <title>Lujinxingia sediminis gen. nov. sp. nov., a new facultative anaerobic member of the class Deltaproteobacteria, and proposal of Lujinxingaceae fam. nov.</title>
        <authorList>
            <person name="Guo L.-Y."/>
            <person name="Li C.-M."/>
            <person name="Wang S."/>
            <person name="Du Z.-J."/>
        </authorList>
    </citation>
    <scope>NUCLEOTIDE SEQUENCE [LARGE SCALE GENOMIC DNA]</scope>
    <source>
        <strain evidence="1 2">FA350</strain>
    </source>
</reference>
<name>A0A2Z4FHI7_9DELT</name>
<dbReference type="CDD" id="cd01335">
    <property type="entry name" value="Radical_SAM"/>
    <property type="match status" value="1"/>
</dbReference>